<dbReference type="STRING" id="66969.Lwal_1258"/>
<evidence type="ECO:0008006" key="3">
    <source>
        <dbReference type="Google" id="ProtNLM"/>
    </source>
</evidence>
<accession>A0A0W1ACW6</accession>
<dbReference type="Proteomes" id="UP000054729">
    <property type="component" value="Unassembled WGS sequence"/>
</dbReference>
<proteinExistence type="predicted"/>
<organism evidence="1 2">
    <name type="scientific">Legionella waltersii</name>
    <dbReference type="NCBI Taxonomy" id="66969"/>
    <lineage>
        <taxon>Bacteria</taxon>
        <taxon>Pseudomonadati</taxon>
        <taxon>Pseudomonadota</taxon>
        <taxon>Gammaproteobacteria</taxon>
        <taxon>Legionellales</taxon>
        <taxon>Legionellaceae</taxon>
        <taxon>Legionella</taxon>
    </lineage>
</organism>
<comment type="caution">
    <text evidence="1">The sequence shown here is derived from an EMBL/GenBank/DDBJ whole genome shotgun (WGS) entry which is preliminary data.</text>
</comment>
<keyword evidence="2" id="KW-1185">Reference proteome</keyword>
<dbReference type="EMBL" id="LNZB01000036">
    <property type="protein sequence ID" value="KTD79186.1"/>
    <property type="molecule type" value="Genomic_DNA"/>
</dbReference>
<sequence length="145" mass="17158">MKDNLFELLLNLFETSLTQIQKEQTSSEDIDTTDLIDAEVLSQENQFLVIKSQEIDSTRVFTYAEQMKLTKASYQFLIRMKLWNVLDETHFEHILNQLQFSDSRIVTLQETKWTIRNALADHLTENQLSFLDLVLYQTEDKIEIH</sequence>
<dbReference type="PATRIC" id="fig|66969.6.peg.1383"/>
<dbReference type="RefSeq" id="WP_058479968.1">
    <property type="nucleotide sequence ID" value="NZ_CAAAIQ010000007.1"/>
</dbReference>
<gene>
    <name evidence="1" type="ORF">Lwal_1258</name>
</gene>
<dbReference type="OrthoDB" id="9788984at2"/>
<dbReference type="Pfam" id="PF04361">
    <property type="entry name" value="DUF494"/>
    <property type="match status" value="1"/>
</dbReference>
<reference evidence="1 2" key="1">
    <citation type="submission" date="2015-11" db="EMBL/GenBank/DDBJ databases">
        <title>Genomic analysis of 38 Legionella species identifies large and diverse effector repertoires.</title>
        <authorList>
            <person name="Burstein D."/>
            <person name="Amaro F."/>
            <person name="Zusman T."/>
            <person name="Lifshitz Z."/>
            <person name="Cohen O."/>
            <person name="Gilbert J.A."/>
            <person name="Pupko T."/>
            <person name="Shuman H.A."/>
            <person name="Segal G."/>
        </authorList>
    </citation>
    <scope>NUCLEOTIDE SEQUENCE [LARGE SCALE GENOMIC DNA]</scope>
    <source>
        <strain evidence="1 2">ATCC 51914</strain>
    </source>
</reference>
<name>A0A0W1ACW6_9GAMM</name>
<evidence type="ECO:0000313" key="1">
    <source>
        <dbReference type="EMBL" id="KTD79186.1"/>
    </source>
</evidence>
<evidence type="ECO:0000313" key="2">
    <source>
        <dbReference type="Proteomes" id="UP000054729"/>
    </source>
</evidence>
<dbReference type="AlphaFoldDB" id="A0A0W1ACW6"/>
<protein>
    <recommendedName>
        <fullName evidence="3">Protein Smg</fullName>
    </recommendedName>
</protein>
<dbReference type="InterPro" id="IPR007456">
    <property type="entry name" value="Smg"/>
</dbReference>